<dbReference type="EMBL" id="HG316456">
    <property type="protein sequence ID" value="CDF89229.1"/>
    <property type="molecule type" value="Genomic_DNA"/>
</dbReference>
<keyword evidence="3" id="KW-1185">Reference proteome</keyword>
<evidence type="ECO:0000256" key="1">
    <source>
        <dbReference type="SAM" id="MobiDB-lite"/>
    </source>
</evidence>
<feature type="compositionally biased region" description="Basic and acidic residues" evidence="1">
    <location>
        <begin position="297"/>
        <end position="310"/>
    </location>
</feature>
<feature type="compositionally biased region" description="Basic residues" evidence="1">
    <location>
        <begin position="287"/>
        <end position="296"/>
    </location>
</feature>
<feature type="region of interest" description="Disordered" evidence="1">
    <location>
        <begin position="157"/>
        <end position="212"/>
    </location>
</feature>
<dbReference type="OrthoDB" id="4067709at2759"/>
<evidence type="ECO:0000313" key="3">
    <source>
        <dbReference type="Proteomes" id="UP000019375"/>
    </source>
</evidence>
<organism evidence="2 3">
    <name type="scientific">Zygosaccharomyces bailii (strain CLIB 213 / ATCC 58445 / CBS 680 / BCRC 21525 / NBRC 1098 / NCYC 1416 / NRRL Y-2227)</name>
    <dbReference type="NCBI Taxonomy" id="1333698"/>
    <lineage>
        <taxon>Eukaryota</taxon>
        <taxon>Fungi</taxon>
        <taxon>Dikarya</taxon>
        <taxon>Ascomycota</taxon>
        <taxon>Saccharomycotina</taxon>
        <taxon>Saccharomycetes</taxon>
        <taxon>Saccharomycetales</taxon>
        <taxon>Saccharomycetaceae</taxon>
        <taxon>Zygosaccharomyces</taxon>
    </lineage>
</organism>
<evidence type="ECO:0000313" key="2">
    <source>
        <dbReference type="EMBL" id="CDF89229.1"/>
    </source>
</evidence>
<proteinExistence type="predicted"/>
<feature type="region of interest" description="Disordered" evidence="1">
    <location>
        <begin position="250"/>
        <end position="310"/>
    </location>
</feature>
<gene>
    <name evidence="2" type="ORF">BN860_12266g</name>
</gene>
<name>A0A8J2T514_ZYGB2</name>
<accession>A0A8J2T514</accession>
<feature type="compositionally biased region" description="Polar residues" evidence="1">
    <location>
        <begin position="179"/>
        <end position="198"/>
    </location>
</feature>
<feature type="compositionally biased region" description="Pro residues" evidence="1">
    <location>
        <begin position="162"/>
        <end position="174"/>
    </location>
</feature>
<protein>
    <submittedName>
        <fullName evidence="2">ZYBA0S03-12266g1_1</fullName>
    </submittedName>
</protein>
<dbReference type="AlphaFoldDB" id="A0A8J2T514"/>
<dbReference type="Proteomes" id="UP000019375">
    <property type="component" value="Unassembled WGS sequence"/>
</dbReference>
<reference evidence="3" key="1">
    <citation type="journal article" date="2013" name="Genome Announc.">
        <title>Genome sequence of the food spoilage yeast Zygosaccharomyces bailii CLIB 213(T).</title>
        <authorList>
            <person name="Galeote V."/>
            <person name="Bigey F."/>
            <person name="Devillers H."/>
            <person name="Neuveglise C."/>
            <person name="Dequin S."/>
        </authorList>
    </citation>
    <scope>NUCLEOTIDE SEQUENCE [LARGE SCALE GENOMIC DNA]</scope>
    <source>
        <strain evidence="3">CLIB 213 / ATCC 58445 / CBS 680 / CCRC 21525 / NBRC 1098 / NCYC 1416 / NRRL Y-2227</strain>
    </source>
</reference>
<sequence length="310" mass="35169">MVGFEYSKEAAKLLDFTQKCIENSRSNDDTVERLKIEMKNRRAFRKNLRVQHAIDSGRYDLVDEGSLLQRIPDYPTTADVYYKVDPSSCQVELPSEQLSQKSEAFGQSNKSDLRDHFISRRKLKSHDQDRQKLLLNAQNNTDLIKTLLGNATHFVDLHERTLPPPPPPPPPPPLASALLTESSLRNAASQPQPGNLSQYPPEINQLPYHNNDYPLASHGAPVMLSQNNTSVYYPQLYQVPYFSHPAPIPVAHSTSTLPPPNSQPRNSSHERQKRKPSRTNARVSKMPVKRKVPKSLKRMDSLVKKHDLDT</sequence>